<evidence type="ECO:0000256" key="2">
    <source>
        <dbReference type="ARBA" id="ARBA00012616"/>
    </source>
</evidence>
<evidence type="ECO:0000259" key="9">
    <source>
        <dbReference type="Pfam" id="PF01571"/>
    </source>
</evidence>
<dbReference type="GO" id="GO:0005829">
    <property type="term" value="C:cytosol"/>
    <property type="evidence" value="ECO:0007669"/>
    <property type="project" value="TreeGrafter"/>
</dbReference>
<protein>
    <recommendedName>
        <fullName evidence="2 7">Aminomethyltransferase</fullName>
        <ecNumber evidence="2 7">2.1.2.10</ecNumber>
    </recommendedName>
    <alternativeName>
        <fullName evidence="5 7">Glycine cleavage system T protein</fullName>
    </alternativeName>
</protein>
<dbReference type="SUPFAM" id="SSF103025">
    <property type="entry name" value="Folate-binding domain"/>
    <property type="match status" value="1"/>
</dbReference>
<feature type="domain" description="GCVT N-terminal" evidence="9">
    <location>
        <begin position="24"/>
        <end position="279"/>
    </location>
</feature>
<keyword evidence="12" id="KW-1185">Reference proteome</keyword>
<dbReference type="GO" id="GO:0032259">
    <property type="term" value="P:methylation"/>
    <property type="evidence" value="ECO:0007669"/>
    <property type="project" value="UniProtKB-KW"/>
</dbReference>
<dbReference type="FunFam" id="3.30.70.1400:FF:000001">
    <property type="entry name" value="Aminomethyltransferase"/>
    <property type="match status" value="1"/>
</dbReference>
<keyword evidence="11" id="KW-0489">Methyltransferase</keyword>
<dbReference type="Gene3D" id="4.10.1250.10">
    <property type="entry name" value="Aminomethyltransferase fragment"/>
    <property type="match status" value="1"/>
</dbReference>
<dbReference type="AlphaFoldDB" id="A0A1I1IFJ3"/>
<organism evidence="11 12">
    <name type="scientific">Parapedobacter composti</name>
    <dbReference type="NCBI Taxonomy" id="623281"/>
    <lineage>
        <taxon>Bacteria</taxon>
        <taxon>Pseudomonadati</taxon>
        <taxon>Bacteroidota</taxon>
        <taxon>Sphingobacteriia</taxon>
        <taxon>Sphingobacteriales</taxon>
        <taxon>Sphingobacteriaceae</taxon>
        <taxon>Parapedobacter</taxon>
    </lineage>
</organism>
<dbReference type="InterPro" id="IPR006223">
    <property type="entry name" value="GcvT"/>
</dbReference>
<keyword evidence="4 7" id="KW-0808">Transferase</keyword>
<gene>
    <name evidence="7" type="primary">gcvT</name>
    <name evidence="11" type="ORF">SAMN05421747_10939</name>
</gene>
<comment type="subunit">
    <text evidence="7">The glycine cleavage system is composed of four proteins: P, T, L and H.</text>
</comment>
<dbReference type="GO" id="GO:0005960">
    <property type="term" value="C:glycine cleavage complex"/>
    <property type="evidence" value="ECO:0007669"/>
    <property type="project" value="InterPro"/>
</dbReference>
<dbReference type="SUPFAM" id="SSF101790">
    <property type="entry name" value="Aminomethyltransferase beta-barrel domain"/>
    <property type="match status" value="1"/>
</dbReference>
<dbReference type="Proteomes" id="UP000199577">
    <property type="component" value="Unassembled WGS sequence"/>
</dbReference>
<dbReference type="GO" id="GO:0019464">
    <property type="term" value="P:glycine decarboxylation via glycine cleavage system"/>
    <property type="evidence" value="ECO:0007669"/>
    <property type="project" value="UniProtKB-UniRule"/>
</dbReference>
<dbReference type="InterPro" id="IPR006222">
    <property type="entry name" value="GCVT_N"/>
</dbReference>
<dbReference type="InterPro" id="IPR013977">
    <property type="entry name" value="GcvT_C"/>
</dbReference>
<dbReference type="InterPro" id="IPR022903">
    <property type="entry name" value="GcvT_bac"/>
</dbReference>
<comment type="catalytic activity">
    <reaction evidence="6 7">
        <text>N(6)-[(R)-S(8)-aminomethyldihydrolipoyl]-L-lysyl-[protein] + (6S)-5,6,7,8-tetrahydrofolate = N(6)-[(R)-dihydrolipoyl]-L-lysyl-[protein] + (6R)-5,10-methylene-5,6,7,8-tetrahydrofolate + NH4(+)</text>
        <dbReference type="Rhea" id="RHEA:16945"/>
        <dbReference type="Rhea" id="RHEA-COMP:10475"/>
        <dbReference type="Rhea" id="RHEA-COMP:10492"/>
        <dbReference type="ChEBI" id="CHEBI:15636"/>
        <dbReference type="ChEBI" id="CHEBI:28938"/>
        <dbReference type="ChEBI" id="CHEBI:57453"/>
        <dbReference type="ChEBI" id="CHEBI:83100"/>
        <dbReference type="ChEBI" id="CHEBI:83143"/>
        <dbReference type="EC" id="2.1.2.10"/>
    </reaction>
</comment>
<reference evidence="11 12" key="1">
    <citation type="submission" date="2016-10" db="EMBL/GenBank/DDBJ databases">
        <authorList>
            <person name="de Groot N.N."/>
        </authorList>
    </citation>
    <scope>NUCLEOTIDE SEQUENCE [LARGE SCALE GENOMIC DNA]</scope>
    <source>
        <strain evidence="11 12">DSM 22900</strain>
    </source>
</reference>
<dbReference type="NCBIfam" id="NF001567">
    <property type="entry name" value="PRK00389.1"/>
    <property type="match status" value="1"/>
</dbReference>
<dbReference type="GO" id="GO:0008168">
    <property type="term" value="F:methyltransferase activity"/>
    <property type="evidence" value="ECO:0007669"/>
    <property type="project" value="UniProtKB-KW"/>
</dbReference>
<dbReference type="Gene3D" id="3.30.70.1400">
    <property type="entry name" value="Aminomethyltransferase beta-barrel domains"/>
    <property type="match status" value="1"/>
</dbReference>
<dbReference type="EMBL" id="FOLL01000009">
    <property type="protein sequence ID" value="SFC35036.1"/>
    <property type="molecule type" value="Genomic_DNA"/>
</dbReference>
<dbReference type="PANTHER" id="PTHR43757:SF2">
    <property type="entry name" value="AMINOMETHYLTRANSFERASE, MITOCHONDRIAL"/>
    <property type="match status" value="1"/>
</dbReference>
<accession>A0A1I1IFJ3</accession>
<evidence type="ECO:0000256" key="4">
    <source>
        <dbReference type="ARBA" id="ARBA00022679"/>
    </source>
</evidence>
<evidence type="ECO:0000313" key="12">
    <source>
        <dbReference type="Proteomes" id="UP000199577"/>
    </source>
</evidence>
<evidence type="ECO:0000256" key="7">
    <source>
        <dbReference type="HAMAP-Rule" id="MF_00259"/>
    </source>
</evidence>
<dbReference type="PANTHER" id="PTHR43757">
    <property type="entry name" value="AMINOMETHYLTRANSFERASE"/>
    <property type="match status" value="1"/>
</dbReference>
<proteinExistence type="inferred from homology"/>
<dbReference type="GO" id="GO:0008483">
    <property type="term" value="F:transaminase activity"/>
    <property type="evidence" value="ECO:0007669"/>
    <property type="project" value="UniProtKB-KW"/>
</dbReference>
<evidence type="ECO:0000256" key="5">
    <source>
        <dbReference type="ARBA" id="ARBA00031395"/>
    </source>
</evidence>
<evidence type="ECO:0000256" key="3">
    <source>
        <dbReference type="ARBA" id="ARBA00022576"/>
    </source>
</evidence>
<evidence type="ECO:0000256" key="8">
    <source>
        <dbReference type="PIRSR" id="PIRSR006487-1"/>
    </source>
</evidence>
<dbReference type="PIRSF" id="PIRSF006487">
    <property type="entry name" value="GcvT"/>
    <property type="match status" value="1"/>
</dbReference>
<dbReference type="InterPro" id="IPR029043">
    <property type="entry name" value="GcvT/YgfZ_C"/>
</dbReference>
<dbReference type="Gene3D" id="2.40.30.110">
    <property type="entry name" value="Aminomethyltransferase beta-barrel domains"/>
    <property type="match status" value="1"/>
</dbReference>
<dbReference type="InterPro" id="IPR027266">
    <property type="entry name" value="TrmE/GcvT-like"/>
</dbReference>
<sequence>MAPPFSLALPNQRIALMIKNTALSDMHIAMGAKMVPFAGFNMPVQYTGINDEHETVRKGVGVFDVSHMGEFILKGAHALDLVQKISSNDAAKLYDGKVQYAYIPNETGGIVDDFLIYRIDEKTYFLVVNAGNIQKDWDWISKYNTYGVTMKDISNETSLFAVQGPKATDALASLTDMDLSTMEYYTFKKGVFAGVENVLVSATGYTGAGGFEIYVANKDAKKVWEAILDAGAPYGIKPIGLGARDTLRLEMGFCLYGNDIDDTTSPLEAGLGWVTKFNKEFVNAEGLKKQKEAGLQNKLVGFEMIDRGIPRHGYTIVDVSGQPIGRVTSGTQSPTLRKSIGLGYVTMGHAKEGSEIYIDIRNNHLKAKVVKPPFVK</sequence>
<dbReference type="Gene3D" id="3.30.1360.120">
    <property type="entry name" value="Probable tRNA modification gtpase trme, domain 1"/>
    <property type="match status" value="1"/>
</dbReference>
<dbReference type="FunFam" id="4.10.1250.10:FF:000001">
    <property type="entry name" value="Aminomethyltransferase"/>
    <property type="match status" value="1"/>
</dbReference>
<dbReference type="InterPro" id="IPR028896">
    <property type="entry name" value="GcvT/YgfZ/DmdA"/>
</dbReference>
<dbReference type="Pfam" id="PF01571">
    <property type="entry name" value="GCV_T"/>
    <property type="match status" value="1"/>
</dbReference>
<feature type="binding site" evidence="8">
    <location>
        <position position="212"/>
    </location>
    <ligand>
        <name>substrate</name>
    </ligand>
</feature>
<dbReference type="NCBIfam" id="TIGR00528">
    <property type="entry name" value="gcvT"/>
    <property type="match status" value="1"/>
</dbReference>
<dbReference type="HAMAP" id="MF_00259">
    <property type="entry name" value="GcvT"/>
    <property type="match status" value="1"/>
</dbReference>
<comment type="similarity">
    <text evidence="1 7">Belongs to the GcvT family.</text>
</comment>
<dbReference type="EC" id="2.1.2.10" evidence="2 7"/>
<evidence type="ECO:0000256" key="1">
    <source>
        <dbReference type="ARBA" id="ARBA00008609"/>
    </source>
</evidence>
<keyword evidence="3 7" id="KW-0032">Aminotransferase</keyword>
<feature type="domain" description="Aminomethyltransferase C-terminal" evidence="10">
    <location>
        <begin position="298"/>
        <end position="376"/>
    </location>
</feature>
<evidence type="ECO:0000313" key="11">
    <source>
        <dbReference type="EMBL" id="SFC35036.1"/>
    </source>
</evidence>
<evidence type="ECO:0000256" key="6">
    <source>
        <dbReference type="ARBA" id="ARBA00047665"/>
    </source>
</evidence>
<dbReference type="STRING" id="623281.SAMN05421747_10939"/>
<evidence type="ECO:0000259" key="10">
    <source>
        <dbReference type="Pfam" id="PF08669"/>
    </source>
</evidence>
<comment type="function">
    <text evidence="7">The glycine cleavage system catalyzes the degradation of glycine.</text>
</comment>
<dbReference type="GO" id="GO:0004047">
    <property type="term" value="F:aminomethyltransferase activity"/>
    <property type="evidence" value="ECO:0007669"/>
    <property type="project" value="UniProtKB-UniRule"/>
</dbReference>
<dbReference type="Pfam" id="PF08669">
    <property type="entry name" value="GCV_T_C"/>
    <property type="match status" value="1"/>
</dbReference>
<name>A0A1I1IFJ3_9SPHI</name>
<dbReference type="FunFam" id="2.40.30.110:FF:000003">
    <property type="entry name" value="Aminomethyltransferase"/>
    <property type="match status" value="1"/>
</dbReference>